<dbReference type="Gene3D" id="3.10.450.50">
    <property type="match status" value="1"/>
</dbReference>
<feature type="chain" id="PRO_5009302727" description="DUF4440 domain-containing protein" evidence="1">
    <location>
        <begin position="22"/>
        <end position="160"/>
    </location>
</feature>
<dbReference type="EMBL" id="FOSL01000030">
    <property type="protein sequence ID" value="SFL09036.1"/>
    <property type="molecule type" value="Genomic_DNA"/>
</dbReference>
<dbReference type="CDD" id="cd00531">
    <property type="entry name" value="NTF2_like"/>
    <property type="match status" value="1"/>
</dbReference>
<protein>
    <recommendedName>
        <fullName evidence="2">DUF4440 domain-containing protein</fullName>
    </recommendedName>
</protein>
<dbReference type="AlphaFoldDB" id="A0A1I4EWX2"/>
<keyword evidence="4" id="KW-1185">Reference proteome</keyword>
<dbReference type="Pfam" id="PF14534">
    <property type="entry name" value="DUF4440"/>
    <property type="match status" value="1"/>
</dbReference>
<dbReference type="InterPro" id="IPR032710">
    <property type="entry name" value="NTF2-like_dom_sf"/>
</dbReference>
<keyword evidence="1" id="KW-0732">Signal</keyword>
<evidence type="ECO:0000259" key="2">
    <source>
        <dbReference type="Pfam" id="PF14534"/>
    </source>
</evidence>
<feature type="domain" description="DUF4440" evidence="2">
    <location>
        <begin position="35"/>
        <end position="148"/>
    </location>
</feature>
<proteinExistence type="predicted"/>
<name>A0A1I4EWX2_9HYPH</name>
<gene>
    <name evidence="3" type="ORF">SAMN04488498_13038</name>
</gene>
<reference evidence="3 4" key="1">
    <citation type="submission" date="2016-10" db="EMBL/GenBank/DDBJ databases">
        <authorList>
            <person name="Varghese N."/>
            <person name="Submissions S."/>
        </authorList>
    </citation>
    <scope>NUCLEOTIDE SEQUENCE [LARGE SCALE GENOMIC DNA]</scope>
    <source>
        <strain evidence="3 4">DSM 21822</strain>
    </source>
</reference>
<evidence type="ECO:0000313" key="3">
    <source>
        <dbReference type="EMBL" id="SFL09036.1"/>
    </source>
</evidence>
<dbReference type="OrthoDB" id="8419963at2"/>
<accession>A0A1I4EWX2</accession>
<dbReference type="InterPro" id="IPR011944">
    <property type="entry name" value="Steroid_delta5-4_isomerase"/>
</dbReference>
<dbReference type="SUPFAM" id="SSF54427">
    <property type="entry name" value="NTF2-like"/>
    <property type="match status" value="1"/>
</dbReference>
<feature type="signal peptide" evidence="1">
    <location>
        <begin position="1"/>
        <end position="21"/>
    </location>
</feature>
<dbReference type="NCBIfam" id="TIGR02246">
    <property type="entry name" value="SgcJ/EcaC family oxidoreductase"/>
    <property type="match status" value="1"/>
</dbReference>
<organism evidence="3 4">
    <name type="scientific">Neomesorhizobium albiziae</name>
    <dbReference type="NCBI Taxonomy" id="335020"/>
    <lineage>
        <taxon>Bacteria</taxon>
        <taxon>Pseudomonadati</taxon>
        <taxon>Pseudomonadota</taxon>
        <taxon>Alphaproteobacteria</taxon>
        <taxon>Hyphomicrobiales</taxon>
        <taxon>Phyllobacteriaceae</taxon>
        <taxon>Neomesorhizobium</taxon>
    </lineage>
</organism>
<sequence length="160" mass="17599">MFKALRNAALAFALAAITLTAGGKTAGADEAAAAITQQLKNYEQALNKSDVDAVMKLYAKDAVFMPQYSLPSVGRDAIRTAYENVFKAIKLNIVFKIDEVRPLAADWAYARTRSNGTVKVLASDQGPGPEANQELFVFHREDDGQWRIARYIFSTTNPPR</sequence>
<evidence type="ECO:0000256" key="1">
    <source>
        <dbReference type="SAM" id="SignalP"/>
    </source>
</evidence>
<evidence type="ECO:0000313" key="4">
    <source>
        <dbReference type="Proteomes" id="UP000323300"/>
    </source>
</evidence>
<dbReference type="Proteomes" id="UP000323300">
    <property type="component" value="Unassembled WGS sequence"/>
</dbReference>
<dbReference type="InterPro" id="IPR027843">
    <property type="entry name" value="DUF4440"/>
</dbReference>